<evidence type="ECO:0000313" key="1">
    <source>
        <dbReference type="EMBL" id="SCB48565.1"/>
    </source>
</evidence>
<dbReference type="InterPro" id="IPR021698">
    <property type="entry name" value="DUF3280"/>
</dbReference>
<sequence length="189" mass="20441">MTNLSGRATPHFVPARAKPGITIMRALLATAALLWTGAGALADPPKLAVFDFELVDTSLPGEFYGSKPEEARLMRISEQLRKELAESGRFQVLDIAPIREAARGANLQACGGCDLKLAGQLGADLEITGLVQKVSNLIINLNIYLRDVKTGNMVAVASADMRGNTDESWSRTMSYLIRNRLLAPNYGKP</sequence>
<dbReference type="GeneID" id="93178850"/>
<accession>A0A1C3X8M3</accession>
<evidence type="ECO:0000313" key="2">
    <source>
        <dbReference type="Proteomes" id="UP000183174"/>
    </source>
</evidence>
<proteinExistence type="predicted"/>
<reference evidence="1 2" key="1">
    <citation type="submission" date="2016-08" db="EMBL/GenBank/DDBJ databases">
        <authorList>
            <person name="Seilhamer J.J."/>
        </authorList>
    </citation>
    <scope>NUCLEOTIDE SEQUENCE [LARGE SCALE GENOMIC DNA]</scope>
    <source>
        <strain evidence="1 2">CCBAU 10071</strain>
    </source>
</reference>
<dbReference type="RefSeq" id="WP_085972392.1">
    <property type="nucleotide sequence ID" value="NZ_CP104173.1"/>
</dbReference>
<gene>
    <name evidence="1" type="ORF">GA0061099_1010157</name>
</gene>
<protein>
    <recommendedName>
        <fullName evidence="3">DUF2380 domain-containing protein</fullName>
    </recommendedName>
</protein>
<dbReference type="Gene3D" id="3.40.50.10610">
    <property type="entry name" value="ABC-type transport auxiliary lipoprotein component"/>
    <property type="match status" value="1"/>
</dbReference>
<dbReference type="EMBL" id="FMAE01000010">
    <property type="protein sequence ID" value="SCB48565.1"/>
    <property type="molecule type" value="Genomic_DNA"/>
</dbReference>
<name>A0A1C3X8M3_9BRAD</name>
<dbReference type="Pfam" id="PF11684">
    <property type="entry name" value="DUF3280"/>
    <property type="match status" value="1"/>
</dbReference>
<evidence type="ECO:0008006" key="3">
    <source>
        <dbReference type="Google" id="ProtNLM"/>
    </source>
</evidence>
<organism evidence="1 2">
    <name type="scientific">Bradyrhizobium yuanmingense</name>
    <dbReference type="NCBI Taxonomy" id="108015"/>
    <lineage>
        <taxon>Bacteria</taxon>
        <taxon>Pseudomonadati</taxon>
        <taxon>Pseudomonadota</taxon>
        <taxon>Alphaproteobacteria</taxon>
        <taxon>Hyphomicrobiales</taxon>
        <taxon>Nitrobacteraceae</taxon>
        <taxon>Bradyrhizobium</taxon>
    </lineage>
</organism>
<dbReference type="Proteomes" id="UP000183174">
    <property type="component" value="Unassembled WGS sequence"/>
</dbReference>
<dbReference type="AlphaFoldDB" id="A0A1C3X8M3"/>